<organism evidence="2 3">
    <name type="scientific">Thermomonospora cellulosilytica</name>
    <dbReference type="NCBI Taxonomy" id="1411118"/>
    <lineage>
        <taxon>Bacteria</taxon>
        <taxon>Bacillati</taxon>
        <taxon>Actinomycetota</taxon>
        <taxon>Actinomycetes</taxon>
        <taxon>Streptosporangiales</taxon>
        <taxon>Thermomonosporaceae</taxon>
        <taxon>Thermomonospora</taxon>
    </lineage>
</organism>
<keyword evidence="1" id="KW-0472">Membrane</keyword>
<keyword evidence="3" id="KW-1185">Reference proteome</keyword>
<dbReference type="SUPFAM" id="SSF140453">
    <property type="entry name" value="EsxAB dimer-like"/>
    <property type="match status" value="1"/>
</dbReference>
<name>A0A7W3MVY9_9ACTN</name>
<dbReference type="AlphaFoldDB" id="A0A7W3MVY9"/>
<evidence type="ECO:0000256" key="1">
    <source>
        <dbReference type="SAM" id="Phobius"/>
    </source>
</evidence>
<dbReference type="EMBL" id="JACJII010000001">
    <property type="protein sequence ID" value="MBA9002920.1"/>
    <property type="molecule type" value="Genomic_DNA"/>
</dbReference>
<keyword evidence="1" id="KW-0812">Transmembrane</keyword>
<feature type="transmembrane region" description="Helical" evidence="1">
    <location>
        <begin position="20"/>
        <end position="40"/>
    </location>
</feature>
<reference evidence="2 3" key="1">
    <citation type="submission" date="2020-08" db="EMBL/GenBank/DDBJ databases">
        <title>Sequencing the genomes of 1000 actinobacteria strains.</title>
        <authorList>
            <person name="Klenk H.-P."/>
        </authorList>
    </citation>
    <scope>NUCLEOTIDE SEQUENCE [LARGE SCALE GENOMIC DNA]</scope>
    <source>
        <strain evidence="2 3">DSM 45823</strain>
    </source>
</reference>
<comment type="caution">
    <text evidence="2">The sequence shown here is derived from an EMBL/GenBank/DDBJ whole genome shotgun (WGS) entry which is preliminary data.</text>
</comment>
<dbReference type="RefSeq" id="WP_182704827.1">
    <property type="nucleotide sequence ID" value="NZ_JACJII010000001.1"/>
</dbReference>
<sequence length="330" mass="36060">MSENALHHLEMVAKVAYYEAAAAAVIIPNAWPMVAIIYCAQANPGQLWDAAEDYYQVKQRLVAADKEITAQLRTLSERDWSGKDRDAFEKVLSDYQNQIRVSYSFALGVHLILKTMALLIAAFIIMMAAFATILALLAAFIIILTILELATRFIPYPPVKAFNLKLKILLRTTKIKAKIVAGKLYMTLKKAERALTKTGDGAAAFLAGGMAVDVLAQMLTGNTQAFPDFAEATVKSADDVIKGRIALLEQKLTAQLMAGKHIGGFGLGKWKLPTANIPKDIRPYISPLPGIKGVGDVMQGTPTFTSPWTKPTEYGDDYVKRTNALPTEPS</sequence>
<protein>
    <submittedName>
        <fullName evidence="2">Uncharacterized protein</fullName>
    </submittedName>
</protein>
<dbReference type="InterPro" id="IPR036689">
    <property type="entry name" value="ESAT-6-like_sf"/>
</dbReference>
<keyword evidence="1" id="KW-1133">Transmembrane helix</keyword>
<accession>A0A7W3MVY9</accession>
<gene>
    <name evidence="2" type="ORF">HNR21_001802</name>
</gene>
<evidence type="ECO:0000313" key="3">
    <source>
        <dbReference type="Proteomes" id="UP000539313"/>
    </source>
</evidence>
<dbReference type="Proteomes" id="UP000539313">
    <property type="component" value="Unassembled WGS sequence"/>
</dbReference>
<feature type="transmembrane region" description="Helical" evidence="1">
    <location>
        <begin position="117"/>
        <end position="147"/>
    </location>
</feature>
<proteinExistence type="predicted"/>
<evidence type="ECO:0000313" key="2">
    <source>
        <dbReference type="EMBL" id="MBA9002920.1"/>
    </source>
</evidence>